<dbReference type="Pfam" id="PF13490">
    <property type="entry name" value="zf-HC2"/>
    <property type="match status" value="1"/>
</dbReference>
<name>A0ABV9S0D5_9PSEU</name>
<dbReference type="InterPro" id="IPR041916">
    <property type="entry name" value="Anti_sigma_zinc_sf"/>
</dbReference>
<reference evidence="10" key="1">
    <citation type="journal article" date="2019" name="Int. J. Syst. Evol. Microbiol.">
        <title>The Global Catalogue of Microorganisms (GCM) 10K type strain sequencing project: providing services to taxonomists for standard genome sequencing and annotation.</title>
        <authorList>
            <consortium name="The Broad Institute Genomics Platform"/>
            <consortium name="The Broad Institute Genome Sequencing Center for Infectious Disease"/>
            <person name="Wu L."/>
            <person name="Ma J."/>
        </authorList>
    </citation>
    <scope>NUCLEOTIDE SEQUENCE [LARGE SCALE GENOMIC DNA]</scope>
    <source>
        <strain evidence="10">ZS-22-S1</strain>
    </source>
</reference>
<evidence type="ECO:0000256" key="2">
    <source>
        <dbReference type="ARBA" id="ARBA00022692"/>
    </source>
</evidence>
<keyword evidence="10" id="KW-1185">Reference proteome</keyword>
<evidence type="ECO:0000313" key="9">
    <source>
        <dbReference type="EMBL" id="MFC4855005.1"/>
    </source>
</evidence>
<evidence type="ECO:0000256" key="1">
    <source>
        <dbReference type="ARBA" id="ARBA00004167"/>
    </source>
</evidence>
<evidence type="ECO:0000256" key="5">
    <source>
        <dbReference type="ARBA" id="ARBA00023136"/>
    </source>
</evidence>
<dbReference type="EMBL" id="JBHSIS010000007">
    <property type="protein sequence ID" value="MFC4855005.1"/>
    <property type="molecule type" value="Genomic_DNA"/>
</dbReference>
<keyword evidence="2 7" id="KW-0812">Transmembrane</keyword>
<dbReference type="Gene3D" id="1.10.10.1320">
    <property type="entry name" value="Anti-sigma factor, zinc-finger domain"/>
    <property type="match status" value="1"/>
</dbReference>
<evidence type="ECO:0000256" key="6">
    <source>
        <dbReference type="ARBA" id="ARBA00023163"/>
    </source>
</evidence>
<protein>
    <submittedName>
        <fullName evidence="9">Anti-sigma factor family protein</fullName>
    </submittedName>
</protein>
<keyword evidence="5 7" id="KW-0472">Membrane</keyword>
<dbReference type="PANTHER" id="PTHR37461:SF1">
    <property type="entry name" value="ANTI-SIGMA-K FACTOR RSKA"/>
    <property type="match status" value="1"/>
</dbReference>
<evidence type="ECO:0000256" key="3">
    <source>
        <dbReference type="ARBA" id="ARBA00022989"/>
    </source>
</evidence>
<dbReference type="Proteomes" id="UP001595859">
    <property type="component" value="Unassembled WGS sequence"/>
</dbReference>
<feature type="domain" description="Putative zinc-finger" evidence="8">
    <location>
        <begin position="8"/>
        <end position="38"/>
    </location>
</feature>
<comment type="subcellular location">
    <subcellularLocation>
        <location evidence="1">Membrane</location>
        <topology evidence="1">Single-pass membrane protein</topology>
    </subcellularLocation>
</comment>
<keyword evidence="4" id="KW-0805">Transcription regulation</keyword>
<keyword evidence="6" id="KW-0804">Transcription</keyword>
<sequence>MTGPVHDRAQLGAYALGALDPVEARQVHEHLTTCVDCQREVNELMMIRRALDQVPPEAFVDGPPENGDLLLRRTLRQVRTETPEAPRRRLSAGFAVAAAVAVAVALGGGVLLGRETVSTPVAQSPTSTLPSNARLAAATDPGTGTSMNIAMEPRKGWVWVNANVRGLAAGLHCEMYVVAENGEEILAGGWLVSEEGSANGTDLEGTALIEPDQVRAIEIRTQDGQTMVSVPL</sequence>
<gene>
    <name evidence="9" type="ORF">ACFPCV_15985</name>
</gene>
<dbReference type="RefSeq" id="WP_378056960.1">
    <property type="nucleotide sequence ID" value="NZ_JBHSIS010000007.1"/>
</dbReference>
<dbReference type="InterPro" id="IPR027383">
    <property type="entry name" value="Znf_put"/>
</dbReference>
<keyword evidence="3 7" id="KW-1133">Transmembrane helix</keyword>
<proteinExistence type="predicted"/>
<dbReference type="InterPro" id="IPR051474">
    <property type="entry name" value="Anti-sigma-K/W_factor"/>
</dbReference>
<feature type="transmembrane region" description="Helical" evidence="7">
    <location>
        <begin position="92"/>
        <end position="113"/>
    </location>
</feature>
<evidence type="ECO:0000259" key="8">
    <source>
        <dbReference type="Pfam" id="PF13490"/>
    </source>
</evidence>
<comment type="caution">
    <text evidence="9">The sequence shown here is derived from an EMBL/GenBank/DDBJ whole genome shotgun (WGS) entry which is preliminary data.</text>
</comment>
<evidence type="ECO:0000256" key="7">
    <source>
        <dbReference type="SAM" id="Phobius"/>
    </source>
</evidence>
<evidence type="ECO:0000256" key="4">
    <source>
        <dbReference type="ARBA" id="ARBA00023015"/>
    </source>
</evidence>
<dbReference type="PANTHER" id="PTHR37461">
    <property type="entry name" value="ANTI-SIGMA-K FACTOR RSKA"/>
    <property type="match status" value="1"/>
</dbReference>
<accession>A0ABV9S0D5</accession>
<organism evidence="9 10">
    <name type="scientific">Actinophytocola glycyrrhizae</name>
    <dbReference type="NCBI Taxonomy" id="2044873"/>
    <lineage>
        <taxon>Bacteria</taxon>
        <taxon>Bacillati</taxon>
        <taxon>Actinomycetota</taxon>
        <taxon>Actinomycetes</taxon>
        <taxon>Pseudonocardiales</taxon>
        <taxon>Pseudonocardiaceae</taxon>
    </lineage>
</organism>
<evidence type="ECO:0000313" key="10">
    <source>
        <dbReference type="Proteomes" id="UP001595859"/>
    </source>
</evidence>